<sequence>MQLALFDEIEVIQLSPEHEQVDSWIDFKRLSKEWQQIKRAY</sequence>
<name>A0A8S5PVE0_9CAUD</name>
<dbReference type="EMBL" id="BK015524">
    <property type="protein sequence ID" value="DAE11014.1"/>
    <property type="molecule type" value="Genomic_DNA"/>
</dbReference>
<evidence type="ECO:0000313" key="1">
    <source>
        <dbReference type="EMBL" id="DAE11014.1"/>
    </source>
</evidence>
<proteinExistence type="predicted"/>
<protein>
    <submittedName>
        <fullName evidence="1">Uncharacterized protein</fullName>
    </submittedName>
</protein>
<accession>A0A8S5PVE0</accession>
<reference evidence="1" key="1">
    <citation type="journal article" date="2021" name="Proc. Natl. Acad. Sci. U.S.A.">
        <title>A Catalog of Tens of Thousands of Viruses from Human Metagenomes Reveals Hidden Associations with Chronic Diseases.</title>
        <authorList>
            <person name="Tisza M.J."/>
            <person name="Buck C.B."/>
        </authorList>
    </citation>
    <scope>NUCLEOTIDE SEQUENCE</scope>
    <source>
        <strain evidence="1">CtRbn2</strain>
    </source>
</reference>
<organism evidence="1">
    <name type="scientific">Myoviridae sp. ctRbn2</name>
    <dbReference type="NCBI Taxonomy" id="2825104"/>
    <lineage>
        <taxon>Viruses</taxon>
        <taxon>Duplodnaviria</taxon>
        <taxon>Heunggongvirae</taxon>
        <taxon>Uroviricota</taxon>
        <taxon>Caudoviricetes</taxon>
    </lineage>
</organism>